<name>A0A830HNH2_9CHLO</name>
<evidence type="ECO:0000256" key="1">
    <source>
        <dbReference type="SAM" id="MobiDB-lite"/>
    </source>
</evidence>
<dbReference type="InterPro" id="IPR002404">
    <property type="entry name" value="IRS_PTB"/>
</dbReference>
<dbReference type="Proteomes" id="UP000660262">
    <property type="component" value="Unassembled WGS sequence"/>
</dbReference>
<feature type="domain" description="DUF4476" evidence="3">
    <location>
        <begin position="156"/>
        <end position="238"/>
    </location>
</feature>
<evidence type="ECO:0000259" key="2">
    <source>
        <dbReference type="Pfam" id="PF02174"/>
    </source>
</evidence>
<organism evidence="4 5">
    <name type="scientific">Pycnococcus provasolii</name>
    <dbReference type="NCBI Taxonomy" id="41880"/>
    <lineage>
        <taxon>Eukaryota</taxon>
        <taxon>Viridiplantae</taxon>
        <taxon>Chlorophyta</taxon>
        <taxon>Pseudoscourfieldiophyceae</taxon>
        <taxon>Pseudoscourfieldiales</taxon>
        <taxon>Pycnococcaceae</taxon>
        <taxon>Pycnococcus</taxon>
    </lineage>
</organism>
<feature type="compositionally biased region" description="Low complexity" evidence="1">
    <location>
        <begin position="1"/>
        <end position="11"/>
    </location>
</feature>
<dbReference type="InterPro" id="IPR028011">
    <property type="entry name" value="DUF4476"/>
</dbReference>
<proteinExistence type="predicted"/>
<dbReference type="OrthoDB" id="538028at2759"/>
<keyword evidence="5" id="KW-1185">Reference proteome</keyword>
<dbReference type="Pfam" id="PF02174">
    <property type="entry name" value="IRS"/>
    <property type="match status" value="1"/>
</dbReference>
<evidence type="ECO:0000313" key="4">
    <source>
        <dbReference type="EMBL" id="GHP06659.1"/>
    </source>
</evidence>
<feature type="compositionally biased region" description="Polar residues" evidence="1">
    <location>
        <begin position="17"/>
        <end position="29"/>
    </location>
</feature>
<feature type="domain" description="IRS-type PTB" evidence="2">
    <location>
        <begin position="62"/>
        <end position="122"/>
    </location>
</feature>
<accession>A0A830HNH2</accession>
<reference evidence="4" key="1">
    <citation type="submission" date="2020-10" db="EMBL/GenBank/DDBJ databases">
        <title>Unveiling of a novel bifunctional photoreceptor, Dualchrome1, isolated from a cosmopolitan green alga.</title>
        <authorList>
            <person name="Suzuki S."/>
            <person name="Kawachi M."/>
        </authorList>
    </citation>
    <scope>NUCLEOTIDE SEQUENCE</scope>
    <source>
        <strain evidence="4">NIES 2893</strain>
    </source>
</reference>
<dbReference type="AlphaFoldDB" id="A0A830HNH2"/>
<evidence type="ECO:0000313" key="5">
    <source>
        <dbReference type="Proteomes" id="UP000660262"/>
    </source>
</evidence>
<feature type="region of interest" description="Disordered" evidence="1">
    <location>
        <begin position="1"/>
        <end position="33"/>
    </location>
</feature>
<gene>
    <name evidence="4" type="ORF">PPROV_000540400</name>
</gene>
<sequence length="260" mass="29099">MGAGSSAAASNGAGGATSMQSAGPTSGSSGDVGENYSKYESPFDAGNGSTHFLMIPIESTMKTRSSMVVLEVNSTGFRLLRPLTNEPLYEFLYPQIHSWVSHETRFGFRFYDKSKKLHYFTFLFKFPDGGKASTALLDTIHGSVQDILQERLSKAMGEEQFKQFLTSFENTILDEQLPLLRETTQTNYFSSEQAYQVVCKVKDVFSRVDAAVLFHKAITDQTRYSRILDAFDDDLERQNVWQRVDEAKKAKSRTLKAVSS</sequence>
<comment type="caution">
    <text evidence="4">The sequence shown here is derived from an EMBL/GenBank/DDBJ whole genome shotgun (WGS) entry which is preliminary data.</text>
</comment>
<protein>
    <submittedName>
        <fullName evidence="4">Uncharacterized protein</fullName>
    </submittedName>
</protein>
<evidence type="ECO:0000259" key="3">
    <source>
        <dbReference type="Pfam" id="PF14771"/>
    </source>
</evidence>
<dbReference type="Pfam" id="PF14771">
    <property type="entry name" value="DUF4476"/>
    <property type="match status" value="1"/>
</dbReference>
<dbReference type="EMBL" id="BNJQ01000013">
    <property type="protein sequence ID" value="GHP06659.1"/>
    <property type="molecule type" value="Genomic_DNA"/>
</dbReference>